<feature type="non-terminal residue" evidence="1">
    <location>
        <position position="1"/>
    </location>
</feature>
<gene>
    <name evidence="1" type="ORF">CFC21_017110</name>
</gene>
<dbReference type="AlphaFoldDB" id="A0A9R1E0W9"/>
<dbReference type="Proteomes" id="UP000815260">
    <property type="component" value="Chromosome 2A"/>
</dbReference>
<reference evidence="1" key="1">
    <citation type="journal article" date="2017" name="Gigascience">
        <title>The first near-complete assembly of the hexaploid bread wheat genome, Triticum aestivum.</title>
        <authorList>
            <person name="Zimin A.V."/>
            <person name="Puiu D."/>
            <person name="Hall R."/>
            <person name="Kingan S."/>
            <person name="Clavijo B.J."/>
            <person name="Salzberg S.L."/>
        </authorList>
    </citation>
    <scope>NUCLEOTIDE SEQUENCE</scope>
    <source>
        <tissue evidence="1">Leaf</tissue>
    </source>
</reference>
<evidence type="ECO:0000313" key="1">
    <source>
        <dbReference type="EMBL" id="KAF7001441.1"/>
    </source>
</evidence>
<name>A0A9R1E0W9_WHEAT</name>
<accession>A0A9R1E0W9</accession>
<sequence>YNSEPPAKRRSRCSSSDHGRLLLF</sequence>
<protein>
    <submittedName>
        <fullName evidence="1">Uncharacterized protein</fullName>
    </submittedName>
</protein>
<reference evidence="1" key="2">
    <citation type="submission" date="2020-03" db="EMBL/GenBank/DDBJ databases">
        <title>The second near-complete assembly of the hexaploid bread wheat (Triticum aestivum) genome.</title>
        <authorList>
            <person name="Zimin A.V."/>
            <person name="Puiu D."/>
            <person name="Shumante A."/>
            <person name="Alonge M."/>
            <person name="Salzberg S.L."/>
        </authorList>
    </citation>
    <scope>NUCLEOTIDE SEQUENCE</scope>
    <source>
        <tissue evidence="1">Leaf</tissue>
    </source>
</reference>
<proteinExistence type="predicted"/>
<organism evidence="1">
    <name type="scientific">Triticum aestivum</name>
    <name type="common">Wheat</name>
    <dbReference type="NCBI Taxonomy" id="4565"/>
    <lineage>
        <taxon>Eukaryota</taxon>
        <taxon>Viridiplantae</taxon>
        <taxon>Streptophyta</taxon>
        <taxon>Embryophyta</taxon>
        <taxon>Tracheophyta</taxon>
        <taxon>Spermatophyta</taxon>
        <taxon>Magnoliopsida</taxon>
        <taxon>Liliopsida</taxon>
        <taxon>Poales</taxon>
        <taxon>Poaceae</taxon>
        <taxon>BOP clade</taxon>
        <taxon>Pooideae</taxon>
        <taxon>Triticodae</taxon>
        <taxon>Triticeae</taxon>
        <taxon>Triticinae</taxon>
        <taxon>Triticum</taxon>
    </lineage>
</organism>
<dbReference type="EMBL" id="CM022214">
    <property type="protein sequence ID" value="KAF7001441.1"/>
    <property type="molecule type" value="Genomic_DNA"/>
</dbReference>
<comment type="caution">
    <text evidence="1">The sequence shown here is derived from an EMBL/GenBank/DDBJ whole genome shotgun (WGS) entry which is preliminary data.</text>
</comment>